<evidence type="ECO:0000259" key="8">
    <source>
        <dbReference type="PROSITE" id="PS50114"/>
    </source>
</evidence>
<dbReference type="PANTHER" id="PTHR10071:SF281">
    <property type="entry name" value="BOX A-BINDING FACTOR-RELATED"/>
    <property type="match status" value="1"/>
</dbReference>
<comment type="caution">
    <text evidence="9">The sequence shown here is derived from an EMBL/GenBank/DDBJ whole genome shotgun (WGS) entry which is preliminary data.</text>
</comment>
<evidence type="ECO:0000256" key="3">
    <source>
        <dbReference type="ARBA" id="ARBA00022771"/>
    </source>
</evidence>
<keyword evidence="5" id="KW-0539">Nucleus</keyword>
<dbReference type="CDD" id="cd00202">
    <property type="entry name" value="ZnF_GATA"/>
    <property type="match status" value="1"/>
</dbReference>
<accession>A0A9N9F6L6</accession>
<dbReference type="InterPro" id="IPR013088">
    <property type="entry name" value="Znf_NHR/GATA"/>
</dbReference>
<proteinExistence type="predicted"/>
<dbReference type="GO" id="GO:0005634">
    <property type="term" value="C:nucleus"/>
    <property type="evidence" value="ECO:0007669"/>
    <property type="project" value="UniProtKB-SubCell"/>
</dbReference>
<dbReference type="Pfam" id="PF00320">
    <property type="entry name" value="GATA"/>
    <property type="match status" value="1"/>
</dbReference>
<dbReference type="GO" id="GO:0000981">
    <property type="term" value="F:DNA-binding transcription factor activity, RNA polymerase II-specific"/>
    <property type="evidence" value="ECO:0007669"/>
    <property type="project" value="TreeGrafter"/>
</dbReference>
<dbReference type="GO" id="GO:0000978">
    <property type="term" value="F:RNA polymerase II cis-regulatory region sequence-specific DNA binding"/>
    <property type="evidence" value="ECO:0007669"/>
    <property type="project" value="TreeGrafter"/>
</dbReference>
<reference evidence="9" key="1">
    <citation type="submission" date="2021-06" db="EMBL/GenBank/DDBJ databases">
        <authorList>
            <person name="Kallberg Y."/>
            <person name="Tangrot J."/>
            <person name="Rosling A."/>
        </authorList>
    </citation>
    <scope>NUCLEOTIDE SEQUENCE</scope>
    <source>
        <strain evidence="9">FL130A</strain>
    </source>
</reference>
<dbReference type="PANTHER" id="PTHR10071">
    <property type="entry name" value="TRANSCRIPTION FACTOR GATA FAMILY MEMBER"/>
    <property type="match status" value="1"/>
</dbReference>
<dbReference type="PROSITE" id="PS00344">
    <property type="entry name" value="GATA_ZN_FINGER_1"/>
    <property type="match status" value="1"/>
</dbReference>
<comment type="subcellular location">
    <subcellularLocation>
        <location evidence="1">Nucleus</location>
    </subcellularLocation>
</comment>
<evidence type="ECO:0000256" key="1">
    <source>
        <dbReference type="ARBA" id="ARBA00004123"/>
    </source>
</evidence>
<dbReference type="Gene3D" id="3.30.50.10">
    <property type="entry name" value="Erythroid Transcription Factor GATA-1, subunit A"/>
    <property type="match status" value="1"/>
</dbReference>
<protein>
    <submittedName>
        <fullName evidence="9">14607_t:CDS:1</fullName>
    </submittedName>
</protein>
<feature type="compositionally biased region" description="Low complexity" evidence="7">
    <location>
        <begin position="273"/>
        <end position="296"/>
    </location>
</feature>
<evidence type="ECO:0000256" key="6">
    <source>
        <dbReference type="PROSITE-ProRule" id="PRU00094"/>
    </source>
</evidence>
<dbReference type="GO" id="GO:0008270">
    <property type="term" value="F:zinc ion binding"/>
    <property type="evidence" value="ECO:0007669"/>
    <property type="project" value="UniProtKB-KW"/>
</dbReference>
<dbReference type="SMART" id="SM00401">
    <property type="entry name" value="ZnF_GATA"/>
    <property type="match status" value="1"/>
</dbReference>
<name>A0A9N9F6L6_9GLOM</name>
<feature type="domain" description="GATA-type" evidence="8">
    <location>
        <begin position="304"/>
        <end position="364"/>
    </location>
</feature>
<dbReference type="SUPFAM" id="SSF57716">
    <property type="entry name" value="Glucocorticoid receptor-like (DNA-binding domain)"/>
    <property type="match status" value="1"/>
</dbReference>
<dbReference type="EMBL" id="CAJVPS010000865">
    <property type="protein sequence ID" value="CAG8512498.1"/>
    <property type="molecule type" value="Genomic_DNA"/>
</dbReference>
<dbReference type="InterPro" id="IPR039355">
    <property type="entry name" value="Transcription_factor_GATA"/>
</dbReference>
<dbReference type="GO" id="GO:0000122">
    <property type="term" value="P:negative regulation of transcription by RNA polymerase II"/>
    <property type="evidence" value="ECO:0007669"/>
    <property type="project" value="TreeGrafter"/>
</dbReference>
<dbReference type="OrthoDB" id="515401at2759"/>
<evidence type="ECO:0000313" key="9">
    <source>
        <dbReference type="EMBL" id="CAG8512498.1"/>
    </source>
</evidence>
<feature type="region of interest" description="Disordered" evidence="7">
    <location>
        <begin position="225"/>
        <end position="302"/>
    </location>
</feature>
<keyword evidence="3 6" id="KW-0863">Zinc-finger</keyword>
<sequence>MLHHKNLTEISLDTLEASEMLLSLSKKPVLIPSTYFPKEKTSGNSLKNPLLIIKPIREETDTVQNVISTSGSLDDNYQVEAAKDSMRIENKISMNTETDNDSTDLVVSPKIENLLNSEATENYYEQKKDNQISIQINRTLPPLILSELSLVKPKLEEYHLKNNNNDCKSQSETLNFPCSDPKCEQCCENPFSMINNGLYNSNLSMPAISTMPSFRSSNYSDSFQLSSPNFKKKSNQKEGKKVYNLMREKSSDKNKNSSEQKRVRRKFKYFADNTSSATTQTTSSSTLSVNSQSTNNAEIPKTRQGEPLRCANCGTRDTPAWRRDLQGVALLCNACGIYLRLHNRHRPFQIDPDGEIHISKDQSRIDCRIKCAKCDYLGATYFKGSLGRPLCQLNITIA</sequence>
<evidence type="ECO:0000256" key="7">
    <source>
        <dbReference type="SAM" id="MobiDB-lite"/>
    </source>
</evidence>
<dbReference type="GO" id="GO:0045944">
    <property type="term" value="P:positive regulation of transcription by RNA polymerase II"/>
    <property type="evidence" value="ECO:0007669"/>
    <property type="project" value="TreeGrafter"/>
</dbReference>
<evidence type="ECO:0000313" key="10">
    <source>
        <dbReference type="Proteomes" id="UP000789508"/>
    </source>
</evidence>
<feature type="compositionally biased region" description="Basic and acidic residues" evidence="7">
    <location>
        <begin position="235"/>
        <end position="261"/>
    </location>
</feature>
<gene>
    <name evidence="9" type="ORF">ALEPTO_LOCUS4047</name>
</gene>
<dbReference type="PROSITE" id="PS50114">
    <property type="entry name" value="GATA_ZN_FINGER_2"/>
    <property type="match status" value="1"/>
</dbReference>
<organism evidence="9 10">
    <name type="scientific">Ambispora leptoticha</name>
    <dbReference type="NCBI Taxonomy" id="144679"/>
    <lineage>
        <taxon>Eukaryota</taxon>
        <taxon>Fungi</taxon>
        <taxon>Fungi incertae sedis</taxon>
        <taxon>Mucoromycota</taxon>
        <taxon>Glomeromycotina</taxon>
        <taxon>Glomeromycetes</taxon>
        <taxon>Archaeosporales</taxon>
        <taxon>Ambisporaceae</taxon>
        <taxon>Ambispora</taxon>
    </lineage>
</organism>
<dbReference type="Proteomes" id="UP000789508">
    <property type="component" value="Unassembled WGS sequence"/>
</dbReference>
<keyword evidence="10" id="KW-1185">Reference proteome</keyword>
<evidence type="ECO:0000256" key="4">
    <source>
        <dbReference type="ARBA" id="ARBA00022833"/>
    </source>
</evidence>
<evidence type="ECO:0000256" key="5">
    <source>
        <dbReference type="ARBA" id="ARBA00023242"/>
    </source>
</evidence>
<evidence type="ECO:0000256" key="2">
    <source>
        <dbReference type="ARBA" id="ARBA00022723"/>
    </source>
</evidence>
<keyword evidence="4" id="KW-0862">Zinc</keyword>
<dbReference type="InterPro" id="IPR000679">
    <property type="entry name" value="Znf_GATA"/>
</dbReference>
<keyword evidence="2" id="KW-0479">Metal-binding</keyword>
<dbReference type="AlphaFoldDB" id="A0A9N9F6L6"/>